<dbReference type="PANTHER" id="PTHR43406">
    <property type="entry name" value="TRYPTOPHAN SYNTHASE, ALPHA CHAIN"/>
    <property type="match status" value="1"/>
</dbReference>
<evidence type="ECO:0000256" key="2">
    <source>
        <dbReference type="ARBA" id="ARBA00004733"/>
    </source>
</evidence>
<dbReference type="UniPathway" id="UPA00035">
    <property type="reaction ID" value="UER00044"/>
</dbReference>
<dbReference type="SUPFAM" id="SSF51366">
    <property type="entry name" value="Ribulose-phoshate binding barrel"/>
    <property type="match status" value="1"/>
</dbReference>
<comment type="subunit">
    <text evidence="3 9">Tetramer of two alpha and two beta chains.</text>
</comment>
<dbReference type="InterPro" id="IPR002028">
    <property type="entry name" value="Trp_synthase_suA"/>
</dbReference>
<dbReference type="InterPro" id="IPR013785">
    <property type="entry name" value="Aldolase_TIM"/>
</dbReference>
<gene>
    <name evidence="9" type="primary">trpA</name>
    <name evidence="11" type="ORF">EH165_06665</name>
</gene>
<keyword evidence="12" id="KW-1185">Reference proteome</keyword>
<proteinExistence type="inferred from homology"/>
<reference evidence="11 12" key="1">
    <citation type="submission" date="2018-11" db="EMBL/GenBank/DDBJ databases">
        <authorList>
            <person name="Da X."/>
        </authorList>
    </citation>
    <scope>NUCLEOTIDE SEQUENCE [LARGE SCALE GENOMIC DNA]</scope>
    <source>
        <strain evidence="11 12">S14-144</strain>
    </source>
</reference>
<dbReference type="FunFam" id="3.20.20.70:FF:000037">
    <property type="entry name" value="Tryptophan synthase alpha chain"/>
    <property type="match status" value="1"/>
</dbReference>
<evidence type="ECO:0000313" key="12">
    <source>
        <dbReference type="Proteomes" id="UP000268084"/>
    </source>
</evidence>
<dbReference type="KEGG" id="nak:EH165_06665"/>
<evidence type="ECO:0000256" key="5">
    <source>
        <dbReference type="ARBA" id="ARBA00022822"/>
    </source>
</evidence>
<evidence type="ECO:0000256" key="8">
    <source>
        <dbReference type="ARBA" id="ARBA00049047"/>
    </source>
</evidence>
<dbReference type="AlphaFoldDB" id="A0A3G8ZM72"/>
<evidence type="ECO:0000256" key="7">
    <source>
        <dbReference type="ARBA" id="ARBA00023239"/>
    </source>
</evidence>
<dbReference type="GO" id="GO:0004834">
    <property type="term" value="F:tryptophan synthase activity"/>
    <property type="evidence" value="ECO:0007669"/>
    <property type="project" value="UniProtKB-UniRule"/>
</dbReference>
<comment type="catalytic activity">
    <reaction evidence="8 9">
        <text>(1S,2R)-1-C-(indol-3-yl)glycerol 3-phosphate + L-serine = D-glyceraldehyde 3-phosphate + L-tryptophan + H2O</text>
        <dbReference type="Rhea" id="RHEA:10532"/>
        <dbReference type="ChEBI" id="CHEBI:15377"/>
        <dbReference type="ChEBI" id="CHEBI:33384"/>
        <dbReference type="ChEBI" id="CHEBI:57912"/>
        <dbReference type="ChEBI" id="CHEBI:58866"/>
        <dbReference type="ChEBI" id="CHEBI:59776"/>
        <dbReference type="EC" id="4.2.1.20"/>
    </reaction>
</comment>
<evidence type="ECO:0000256" key="4">
    <source>
        <dbReference type="ARBA" id="ARBA00022605"/>
    </source>
</evidence>
<protein>
    <recommendedName>
        <fullName evidence="9">Tryptophan synthase alpha chain</fullName>
        <ecNumber evidence="9">4.2.1.20</ecNumber>
    </recommendedName>
</protein>
<evidence type="ECO:0000256" key="3">
    <source>
        <dbReference type="ARBA" id="ARBA00011270"/>
    </source>
</evidence>
<dbReference type="RefSeq" id="WP_124798690.1">
    <property type="nucleotide sequence ID" value="NZ_CP034170.1"/>
</dbReference>
<keyword evidence="6 9" id="KW-0057">Aromatic amino acid biosynthesis</keyword>
<evidence type="ECO:0000256" key="6">
    <source>
        <dbReference type="ARBA" id="ARBA00023141"/>
    </source>
</evidence>
<dbReference type="Gene3D" id="3.20.20.70">
    <property type="entry name" value="Aldolase class I"/>
    <property type="match status" value="1"/>
</dbReference>
<reference evidence="11 12" key="2">
    <citation type="submission" date="2018-12" db="EMBL/GenBank/DDBJ databases">
        <title>Nakamurella antarcticus sp. nov., isolated from Antarctica South Shetland Islands soil.</title>
        <authorList>
            <person name="Peng F."/>
        </authorList>
    </citation>
    <scope>NUCLEOTIDE SEQUENCE [LARGE SCALE GENOMIC DNA]</scope>
    <source>
        <strain evidence="11 12">S14-144</strain>
    </source>
</reference>
<dbReference type="PROSITE" id="PS00167">
    <property type="entry name" value="TRP_SYNTHASE_ALPHA"/>
    <property type="match status" value="1"/>
</dbReference>
<dbReference type="HAMAP" id="MF_00131">
    <property type="entry name" value="Trp_synth_alpha"/>
    <property type="match status" value="1"/>
</dbReference>
<sequence>MSAPASSLDPARDAAPARVSRLQEMFDATKAENRAALVGYLPAGYPNLSTSIDHFAALIDGGCDLVEVGLPFSDPVMDGGVIQAAAEASRRNGFRIADIFTIVESVARRGGRAVVMTYFNPVLAYGEQAFARDLAAAGGLGVITPDLIVDEAPQWLRACTEHQIDPIFLVAPSSPNERIALTAEAARGFLYAASTMGVTGARDTVSSAAPELVSRCRALTNMPIGVGLGVRTPDQAAEIGAFADAVIVGSAFTSAAEQGSAAVAVLASELAAGVRRSQRPTAS</sequence>
<comment type="function">
    <text evidence="1 9">The alpha subunit is responsible for the aldol cleavage of indoleglycerol phosphate to indole and glyceraldehyde 3-phosphate.</text>
</comment>
<evidence type="ECO:0000313" key="11">
    <source>
        <dbReference type="EMBL" id="AZI57877.1"/>
    </source>
</evidence>
<dbReference type="PANTHER" id="PTHR43406:SF1">
    <property type="entry name" value="TRYPTOPHAN SYNTHASE ALPHA CHAIN, CHLOROPLASTIC"/>
    <property type="match status" value="1"/>
</dbReference>
<dbReference type="InterPro" id="IPR018204">
    <property type="entry name" value="Trp_synthase_alpha_AS"/>
</dbReference>
<dbReference type="NCBIfam" id="TIGR00262">
    <property type="entry name" value="trpA"/>
    <property type="match status" value="1"/>
</dbReference>
<feature type="active site" description="Proton acceptor" evidence="9">
    <location>
        <position position="67"/>
    </location>
</feature>
<dbReference type="Proteomes" id="UP000268084">
    <property type="component" value="Chromosome"/>
</dbReference>
<accession>A0A3G8ZM72</accession>
<dbReference type="InterPro" id="IPR011060">
    <property type="entry name" value="RibuloseP-bd_barrel"/>
</dbReference>
<dbReference type="CDD" id="cd04724">
    <property type="entry name" value="Tryptophan_synthase_alpha"/>
    <property type="match status" value="1"/>
</dbReference>
<evidence type="ECO:0000256" key="9">
    <source>
        <dbReference type="HAMAP-Rule" id="MF_00131"/>
    </source>
</evidence>
<keyword evidence="7 9" id="KW-0456">Lyase</keyword>
<dbReference type="EC" id="4.2.1.20" evidence="9"/>
<comment type="similarity">
    <text evidence="9 10">Belongs to the TrpA family.</text>
</comment>
<feature type="active site" description="Proton acceptor" evidence="9">
    <location>
        <position position="78"/>
    </location>
</feature>
<dbReference type="EMBL" id="CP034170">
    <property type="protein sequence ID" value="AZI57877.1"/>
    <property type="molecule type" value="Genomic_DNA"/>
</dbReference>
<organism evidence="11 12">
    <name type="scientific">Nakamurella antarctica</name>
    <dbReference type="NCBI Taxonomy" id="1902245"/>
    <lineage>
        <taxon>Bacteria</taxon>
        <taxon>Bacillati</taxon>
        <taxon>Actinomycetota</taxon>
        <taxon>Actinomycetes</taxon>
        <taxon>Nakamurellales</taxon>
        <taxon>Nakamurellaceae</taxon>
        <taxon>Nakamurella</taxon>
    </lineage>
</organism>
<dbReference type="OrthoDB" id="9804578at2"/>
<dbReference type="Pfam" id="PF00290">
    <property type="entry name" value="Trp_syntA"/>
    <property type="match status" value="1"/>
</dbReference>
<evidence type="ECO:0000256" key="10">
    <source>
        <dbReference type="RuleBase" id="RU003662"/>
    </source>
</evidence>
<name>A0A3G8ZM72_9ACTN</name>
<keyword evidence="4 9" id="KW-0028">Amino-acid biosynthesis</keyword>
<comment type="pathway">
    <text evidence="2 9">Amino-acid biosynthesis; L-tryptophan biosynthesis; L-tryptophan from chorismate: step 5/5.</text>
</comment>
<keyword evidence="5 9" id="KW-0822">Tryptophan biosynthesis</keyword>
<dbReference type="GO" id="GO:0005829">
    <property type="term" value="C:cytosol"/>
    <property type="evidence" value="ECO:0007669"/>
    <property type="project" value="TreeGrafter"/>
</dbReference>
<evidence type="ECO:0000256" key="1">
    <source>
        <dbReference type="ARBA" id="ARBA00003365"/>
    </source>
</evidence>